<keyword evidence="4" id="KW-0255">Endonuclease</keyword>
<dbReference type="InterPro" id="IPR041373">
    <property type="entry name" value="RT_RNaseH"/>
</dbReference>
<proteinExistence type="predicted"/>
<reference evidence="8 9" key="1">
    <citation type="journal article" date="2018" name="Cell">
        <title>The Chara Genome: Secondary Complexity and Implications for Plant Terrestrialization.</title>
        <authorList>
            <person name="Nishiyama T."/>
            <person name="Sakayama H."/>
            <person name="Vries J.D."/>
            <person name="Buschmann H."/>
            <person name="Saint-Marcoux D."/>
            <person name="Ullrich K.K."/>
            <person name="Haas F.B."/>
            <person name="Vanderstraeten L."/>
            <person name="Becker D."/>
            <person name="Lang D."/>
            <person name="Vosolsobe S."/>
            <person name="Rombauts S."/>
            <person name="Wilhelmsson P.K.I."/>
            <person name="Janitza P."/>
            <person name="Kern R."/>
            <person name="Heyl A."/>
            <person name="Rumpler F."/>
            <person name="Villalobos L.I.A.C."/>
            <person name="Clay J.M."/>
            <person name="Skokan R."/>
            <person name="Toyoda A."/>
            <person name="Suzuki Y."/>
            <person name="Kagoshima H."/>
            <person name="Schijlen E."/>
            <person name="Tajeshwar N."/>
            <person name="Catarino B."/>
            <person name="Hetherington A.J."/>
            <person name="Saltykova A."/>
            <person name="Bonnot C."/>
            <person name="Breuninger H."/>
            <person name="Symeonidi A."/>
            <person name="Radhakrishnan G.V."/>
            <person name="Van Nieuwerburgh F."/>
            <person name="Deforce D."/>
            <person name="Chang C."/>
            <person name="Karol K.G."/>
            <person name="Hedrich R."/>
            <person name="Ulvskov P."/>
            <person name="Glockner G."/>
            <person name="Delwiche C.F."/>
            <person name="Petrasek J."/>
            <person name="Van de Peer Y."/>
            <person name="Friml J."/>
            <person name="Beilby M."/>
            <person name="Dolan L."/>
            <person name="Kohara Y."/>
            <person name="Sugano S."/>
            <person name="Fujiyama A."/>
            <person name="Delaux P.-M."/>
            <person name="Quint M."/>
            <person name="TheiBen G."/>
            <person name="Hagemann M."/>
            <person name="Harholt J."/>
            <person name="Dunand C."/>
            <person name="Zachgo S."/>
            <person name="Langdale J."/>
            <person name="Maumus F."/>
            <person name="Straeten D.V.D."/>
            <person name="Gould S.B."/>
            <person name="Rensing S.A."/>
        </authorList>
    </citation>
    <scope>NUCLEOTIDE SEQUENCE [LARGE SCALE GENOMIC DNA]</scope>
    <source>
        <strain evidence="8 9">S276</strain>
    </source>
</reference>
<evidence type="ECO:0000259" key="7">
    <source>
        <dbReference type="Pfam" id="PF17917"/>
    </source>
</evidence>
<keyword evidence="6" id="KW-0695">RNA-directed DNA polymerase</keyword>
<dbReference type="FunFam" id="3.10.20.370:FF:000001">
    <property type="entry name" value="Retrovirus-related Pol polyprotein from transposon 17.6-like protein"/>
    <property type="match status" value="1"/>
</dbReference>
<dbReference type="GO" id="GO:0003964">
    <property type="term" value="F:RNA-directed DNA polymerase activity"/>
    <property type="evidence" value="ECO:0007669"/>
    <property type="project" value="UniProtKB-KW"/>
</dbReference>
<accession>A0A388KSD5</accession>
<evidence type="ECO:0000313" key="8">
    <source>
        <dbReference type="EMBL" id="GBG72908.1"/>
    </source>
</evidence>
<dbReference type="InterPro" id="IPR043502">
    <property type="entry name" value="DNA/RNA_pol_sf"/>
</dbReference>
<dbReference type="Proteomes" id="UP000265515">
    <property type="component" value="Unassembled WGS sequence"/>
</dbReference>
<dbReference type="PANTHER" id="PTHR34072">
    <property type="entry name" value="ENZYMATIC POLYPROTEIN-RELATED"/>
    <property type="match status" value="1"/>
</dbReference>
<dbReference type="OrthoDB" id="1714528at2759"/>
<dbReference type="PANTHER" id="PTHR34072:SF41">
    <property type="entry name" value="REVERSE TRANSCRIPTASE_RETROTRANSPOSON-DERIVED PROTEIN RNASE H-LIKE DOMAIN-CONTAINING PROTEIN"/>
    <property type="match status" value="1"/>
</dbReference>
<evidence type="ECO:0000256" key="6">
    <source>
        <dbReference type="ARBA" id="ARBA00022918"/>
    </source>
</evidence>
<organism evidence="8 9">
    <name type="scientific">Chara braunii</name>
    <name type="common">Braun's stonewort</name>
    <dbReference type="NCBI Taxonomy" id="69332"/>
    <lineage>
        <taxon>Eukaryota</taxon>
        <taxon>Viridiplantae</taxon>
        <taxon>Streptophyta</taxon>
        <taxon>Charophyceae</taxon>
        <taxon>Charales</taxon>
        <taxon>Characeae</taxon>
        <taxon>Chara</taxon>
    </lineage>
</organism>
<dbReference type="AlphaFoldDB" id="A0A388KSD5"/>
<evidence type="ECO:0000313" key="9">
    <source>
        <dbReference type="Proteomes" id="UP000265515"/>
    </source>
</evidence>
<keyword evidence="2" id="KW-0548">Nucleotidyltransferase</keyword>
<protein>
    <recommendedName>
        <fullName evidence="7">Reverse transcriptase RNase H-like domain-containing protein</fullName>
    </recommendedName>
</protein>
<evidence type="ECO:0000256" key="4">
    <source>
        <dbReference type="ARBA" id="ARBA00022759"/>
    </source>
</evidence>
<evidence type="ECO:0000256" key="1">
    <source>
        <dbReference type="ARBA" id="ARBA00022679"/>
    </source>
</evidence>
<feature type="domain" description="Reverse transcriptase RNase H-like" evidence="7">
    <location>
        <begin position="140"/>
        <end position="239"/>
    </location>
</feature>
<comment type="caution">
    <text evidence="8">The sequence shown here is derived from an EMBL/GenBank/DDBJ whole genome shotgun (WGS) entry which is preliminary data.</text>
</comment>
<evidence type="ECO:0000256" key="3">
    <source>
        <dbReference type="ARBA" id="ARBA00022722"/>
    </source>
</evidence>
<evidence type="ECO:0000256" key="2">
    <source>
        <dbReference type="ARBA" id="ARBA00022695"/>
    </source>
</evidence>
<dbReference type="Pfam" id="PF17917">
    <property type="entry name" value="RT_RNaseH"/>
    <property type="match status" value="1"/>
</dbReference>
<gene>
    <name evidence="8" type="ORF">CBR_g12628</name>
</gene>
<keyword evidence="5" id="KW-0378">Hydrolase</keyword>
<dbReference type="SUPFAM" id="SSF56672">
    <property type="entry name" value="DNA/RNA polymerases"/>
    <property type="match status" value="1"/>
</dbReference>
<keyword evidence="3" id="KW-0540">Nuclease</keyword>
<dbReference type="GO" id="GO:0004519">
    <property type="term" value="F:endonuclease activity"/>
    <property type="evidence" value="ECO:0007669"/>
    <property type="project" value="UniProtKB-KW"/>
</dbReference>
<sequence length="360" mass="41647">MLKEEHLAYAFDDDKRGRLDVDKIPMIRVHTVPHRPWNVRGPRYPDPEDHRKVVAYLNGKIGTKVADYSYEPYASPWFCFIKPNGTLRFAAKVEHLQKLVRKGQESEWGPEQQATVEDIKTKFREGGLILGVPFFDDDKDCPFVIETDAGPTALGGVLIQKDVEGQEKPLRYESRTLNGAERNYSQFKKETLAVLHCLRVFRNYVFGRRFILRVDPTTLAQSLRNYSPSDPTIARWLTYIWMFDFEIERISGSQNRADGLSRVEWDPELDQAEGLVPVDAFLKEEESQLSMNSFTYLTDATTRHGRSIWNAPTFYEVRSKLMMEEPFIEEDPWGEQTSEEMMRLALTNAINLVLDPLTIE</sequence>
<keyword evidence="9" id="KW-1185">Reference proteome</keyword>
<dbReference type="EMBL" id="BFEA01000174">
    <property type="protein sequence ID" value="GBG72908.1"/>
    <property type="molecule type" value="Genomic_DNA"/>
</dbReference>
<keyword evidence="1" id="KW-0808">Transferase</keyword>
<dbReference type="Gene3D" id="3.10.20.370">
    <property type="match status" value="1"/>
</dbReference>
<dbReference type="GO" id="GO:0016787">
    <property type="term" value="F:hydrolase activity"/>
    <property type="evidence" value="ECO:0007669"/>
    <property type="project" value="UniProtKB-KW"/>
</dbReference>
<name>A0A388KSD5_CHABU</name>
<evidence type="ECO:0000256" key="5">
    <source>
        <dbReference type="ARBA" id="ARBA00022801"/>
    </source>
</evidence>
<dbReference type="CDD" id="cd09274">
    <property type="entry name" value="RNase_HI_RT_Ty3"/>
    <property type="match status" value="1"/>
</dbReference>
<dbReference type="Gramene" id="GBG72908">
    <property type="protein sequence ID" value="GBG72908"/>
    <property type="gene ID" value="CBR_g12628"/>
</dbReference>